<comment type="subunit">
    <text evidence="6">Heterotrimer.</text>
</comment>
<proteinExistence type="inferred from homology"/>
<evidence type="ECO:0000256" key="6">
    <source>
        <dbReference type="RuleBase" id="RU367155"/>
    </source>
</evidence>
<dbReference type="GO" id="GO:0003677">
    <property type="term" value="F:DNA binding"/>
    <property type="evidence" value="ECO:0007669"/>
    <property type="project" value="UniProtKB-KW"/>
</dbReference>
<keyword evidence="4 6" id="KW-0804">Transcription</keyword>
<keyword evidence="9" id="KW-1185">Reference proteome</keyword>
<evidence type="ECO:0000256" key="4">
    <source>
        <dbReference type="ARBA" id="ARBA00023163"/>
    </source>
</evidence>
<dbReference type="PRINTS" id="PR00616">
    <property type="entry name" value="CCAATSUBUNTB"/>
</dbReference>
<evidence type="ECO:0000256" key="7">
    <source>
        <dbReference type="SAM" id="MobiDB-lite"/>
    </source>
</evidence>
<comment type="subcellular location">
    <subcellularLocation>
        <location evidence="1 6">Nucleus</location>
    </subcellularLocation>
</comment>
<dbReference type="Proteomes" id="UP000054630">
    <property type="component" value="Unassembled WGS sequence"/>
</dbReference>
<accession>A0A0V0RWF5</accession>
<evidence type="ECO:0000256" key="5">
    <source>
        <dbReference type="ARBA" id="ARBA00023242"/>
    </source>
</evidence>
<protein>
    <recommendedName>
        <fullName evidence="6">Nuclear transcription factor Y subunit</fullName>
    </recommendedName>
</protein>
<feature type="region of interest" description="Disordered" evidence="7">
    <location>
        <begin position="319"/>
        <end position="374"/>
    </location>
</feature>
<evidence type="ECO:0000313" key="8">
    <source>
        <dbReference type="EMBL" id="KRX18727.1"/>
    </source>
</evidence>
<dbReference type="SMART" id="SM00521">
    <property type="entry name" value="CBF"/>
    <property type="match status" value="1"/>
</dbReference>
<comment type="function">
    <text evidence="6">Component of the sequence-specific heterotrimeric transcription factor (NF-Y) which specifically recognizes a 5'-CCAAT-3' box motif found in the promoters of its target genes.</text>
</comment>
<dbReference type="PANTHER" id="PTHR12632">
    <property type="entry name" value="TRANSCRIPTION FACTOR NF-Y ALPHA-RELATED"/>
    <property type="match status" value="1"/>
</dbReference>
<keyword evidence="2 6" id="KW-0805">Transcription regulation</keyword>
<feature type="compositionally biased region" description="Polar residues" evidence="7">
    <location>
        <begin position="365"/>
        <end position="374"/>
    </location>
</feature>
<sequence length="374" mass="40212">MTCFFAHPARLAFENYCSNCPVCSALLPYHWLVHQIRLRPNITANQRQTFVRRLDWSMDNIDLNASVASSPPDVSVTPITTTAFTNSNCSNASVTAVPSGFKTFSVQLANGQTLQLAAASSSIQTSSSNTLQILQIDQNTLSALTNGVSLQVPGSGNDTSNGQQAIIYSSQILNTSFSSTETGHLSPGSQSQQLNAEVGNSEVASQCQSNADPTFIQVSPSGSANIAQLLQNSTGQNGSPVPQIVMINPSILNSATAIQNDAKTESDDQPFLVNSKQYERIMKRRHTRAKLEADGRIPRGRQKYLHESRHLHALNRIRGEGGRFNSGSKRELKSKNANSSASSAANSNSKQLKTEGDEISANAKLKNSSEGTLN</sequence>
<evidence type="ECO:0000256" key="2">
    <source>
        <dbReference type="ARBA" id="ARBA00023015"/>
    </source>
</evidence>
<dbReference type="EMBL" id="JYDL01000069">
    <property type="protein sequence ID" value="KRX18727.1"/>
    <property type="molecule type" value="Genomic_DNA"/>
</dbReference>
<keyword evidence="3 6" id="KW-0238">DNA-binding</keyword>
<dbReference type="AlphaFoldDB" id="A0A0V0RWF5"/>
<evidence type="ECO:0000256" key="3">
    <source>
        <dbReference type="ARBA" id="ARBA00023125"/>
    </source>
</evidence>
<dbReference type="InterPro" id="IPR001289">
    <property type="entry name" value="NFYA"/>
</dbReference>
<evidence type="ECO:0000313" key="9">
    <source>
        <dbReference type="Proteomes" id="UP000054630"/>
    </source>
</evidence>
<reference evidence="8 9" key="1">
    <citation type="submission" date="2015-01" db="EMBL/GenBank/DDBJ databases">
        <title>Evolution of Trichinella species and genotypes.</title>
        <authorList>
            <person name="Korhonen P.K."/>
            <person name="Edoardo P."/>
            <person name="Giuseppe L.R."/>
            <person name="Gasser R.B."/>
        </authorList>
    </citation>
    <scope>NUCLEOTIDE SEQUENCE [LARGE SCALE GENOMIC DNA]</scope>
    <source>
        <strain evidence="8">ISS37</strain>
    </source>
</reference>
<name>A0A0V0RWF5_9BILA</name>
<dbReference type="GO" id="GO:0005634">
    <property type="term" value="C:nucleus"/>
    <property type="evidence" value="ECO:0007669"/>
    <property type="project" value="UniProtKB-SubCell"/>
</dbReference>
<comment type="caution">
    <text evidence="8">The sequence shown here is derived from an EMBL/GenBank/DDBJ whole genome shotgun (WGS) entry which is preliminary data.</text>
</comment>
<dbReference type="PROSITE" id="PS51152">
    <property type="entry name" value="NFYA_HAP2_2"/>
    <property type="match status" value="1"/>
</dbReference>
<dbReference type="STRING" id="6336.A0A0V0RWF5"/>
<evidence type="ECO:0000256" key="1">
    <source>
        <dbReference type="ARBA" id="ARBA00004123"/>
    </source>
</evidence>
<feature type="compositionally biased region" description="Low complexity" evidence="7">
    <location>
        <begin position="335"/>
        <end position="350"/>
    </location>
</feature>
<comment type="similarity">
    <text evidence="6">Belongs to the NFYA/HAP2 subunit family.</text>
</comment>
<gene>
    <name evidence="8" type="primary">Nfya</name>
    <name evidence="8" type="ORF">T07_6705</name>
</gene>
<dbReference type="Pfam" id="PF02045">
    <property type="entry name" value="CBFB_NFYA"/>
    <property type="match status" value="1"/>
</dbReference>
<dbReference type="Gene3D" id="6.10.250.2430">
    <property type="match status" value="1"/>
</dbReference>
<dbReference type="GO" id="GO:0003700">
    <property type="term" value="F:DNA-binding transcription factor activity"/>
    <property type="evidence" value="ECO:0007669"/>
    <property type="project" value="UniProtKB-UniRule"/>
</dbReference>
<dbReference type="OrthoDB" id="1097733at2759"/>
<keyword evidence="5 6" id="KW-0539">Nucleus</keyword>
<organism evidence="8 9">
    <name type="scientific">Trichinella nelsoni</name>
    <dbReference type="NCBI Taxonomy" id="6336"/>
    <lineage>
        <taxon>Eukaryota</taxon>
        <taxon>Metazoa</taxon>
        <taxon>Ecdysozoa</taxon>
        <taxon>Nematoda</taxon>
        <taxon>Enoplea</taxon>
        <taxon>Dorylaimia</taxon>
        <taxon>Trichinellida</taxon>
        <taxon>Trichinellidae</taxon>
        <taxon>Trichinella</taxon>
    </lineage>
</organism>